<proteinExistence type="inferred from homology"/>
<accession>A0A1R1ECD9</accession>
<keyword evidence="6 7" id="KW-0472">Membrane</keyword>
<dbReference type="GO" id="GO:0005886">
    <property type="term" value="C:plasma membrane"/>
    <property type="evidence" value="ECO:0007669"/>
    <property type="project" value="UniProtKB-SubCell"/>
</dbReference>
<dbReference type="CDD" id="cd06261">
    <property type="entry name" value="TM_PBP2"/>
    <property type="match status" value="1"/>
</dbReference>
<evidence type="ECO:0000256" key="3">
    <source>
        <dbReference type="ARBA" id="ARBA00022475"/>
    </source>
</evidence>
<dbReference type="PROSITE" id="PS50928">
    <property type="entry name" value="ABC_TM1"/>
    <property type="match status" value="1"/>
</dbReference>
<keyword evidence="2 7" id="KW-0813">Transport</keyword>
<keyword evidence="5 7" id="KW-1133">Transmembrane helix</keyword>
<feature type="domain" description="ABC transmembrane type-1" evidence="8">
    <location>
        <begin position="76"/>
        <end position="266"/>
    </location>
</feature>
<organism evidence="9 10">
    <name type="scientific">Paenibacillus rhizosphaerae</name>
    <dbReference type="NCBI Taxonomy" id="297318"/>
    <lineage>
        <taxon>Bacteria</taxon>
        <taxon>Bacillati</taxon>
        <taxon>Bacillota</taxon>
        <taxon>Bacilli</taxon>
        <taxon>Bacillales</taxon>
        <taxon>Paenibacillaceae</taxon>
        <taxon>Paenibacillus</taxon>
    </lineage>
</organism>
<evidence type="ECO:0000259" key="8">
    <source>
        <dbReference type="PROSITE" id="PS50928"/>
    </source>
</evidence>
<gene>
    <name evidence="9" type="ORF">BK138_30105</name>
</gene>
<comment type="similarity">
    <text evidence="7">Belongs to the binding-protein-dependent transport system permease family.</text>
</comment>
<sequence length="281" mass="31692">MSVWNSGKNKFLARPLLYLVLIFGAVLMVTPFVWMVSTSLKGEGAVFEYPPKVIPNPLHYDNYKQAWTTLPIGIAYLNSLKIAVIVTAGSLLTCSMAGYAFAKMQFVGQKFLFMLMLATMMIPGQVTLIPMFMWFSKINWVNTHWPLIIPPVLSNAFGVFLLRQYMSSIPKELEDAGRVDGLNPWQIYWKIVLPNCKPALAALGIFTFMGNWNNFLTPLIYLDDQKKFTLPLIIASFQGLYSTDWPLLMAASCISLIPVLIVYIFAQRYFIEGITLSGMKG</sequence>
<evidence type="ECO:0000313" key="10">
    <source>
        <dbReference type="Proteomes" id="UP000187172"/>
    </source>
</evidence>
<comment type="subcellular location">
    <subcellularLocation>
        <location evidence="1 7">Cell membrane</location>
        <topology evidence="1 7">Multi-pass membrane protein</topology>
    </subcellularLocation>
</comment>
<feature type="transmembrane region" description="Helical" evidence="7">
    <location>
        <begin position="16"/>
        <end position="36"/>
    </location>
</feature>
<dbReference type="AlphaFoldDB" id="A0A1R1ECD9"/>
<dbReference type="Gene3D" id="1.10.3720.10">
    <property type="entry name" value="MetI-like"/>
    <property type="match status" value="1"/>
</dbReference>
<dbReference type="EMBL" id="MRTP01000014">
    <property type="protein sequence ID" value="OMF49486.1"/>
    <property type="molecule type" value="Genomic_DNA"/>
</dbReference>
<evidence type="ECO:0000313" key="9">
    <source>
        <dbReference type="EMBL" id="OMF49486.1"/>
    </source>
</evidence>
<keyword evidence="3" id="KW-1003">Cell membrane</keyword>
<dbReference type="InterPro" id="IPR035906">
    <property type="entry name" value="MetI-like_sf"/>
</dbReference>
<evidence type="ECO:0000256" key="5">
    <source>
        <dbReference type="ARBA" id="ARBA00022989"/>
    </source>
</evidence>
<feature type="transmembrane region" description="Helical" evidence="7">
    <location>
        <begin position="245"/>
        <end position="266"/>
    </location>
</feature>
<evidence type="ECO:0000256" key="6">
    <source>
        <dbReference type="ARBA" id="ARBA00023136"/>
    </source>
</evidence>
<dbReference type="PANTHER" id="PTHR43744">
    <property type="entry name" value="ABC TRANSPORTER PERMEASE PROTEIN MG189-RELATED-RELATED"/>
    <property type="match status" value="1"/>
</dbReference>
<dbReference type="Pfam" id="PF00528">
    <property type="entry name" value="BPD_transp_1"/>
    <property type="match status" value="1"/>
</dbReference>
<evidence type="ECO:0000256" key="4">
    <source>
        <dbReference type="ARBA" id="ARBA00022692"/>
    </source>
</evidence>
<dbReference type="PANTHER" id="PTHR43744:SF12">
    <property type="entry name" value="ABC TRANSPORTER PERMEASE PROTEIN MG189-RELATED"/>
    <property type="match status" value="1"/>
</dbReference>
<reference evidence="9 10" key="1">
    <citation type="submission" date="2016-11" db="EMBL/GenBank/DDBJ databases">
        <title>Paenibacillus species isolates.</title>
        <authorList>
            <person name="Beno S.M."/>
        </authorList>
    </citation>
    <scope>NUCLEOTIDE SEQUENCE [LARGE SCALE GENOMIC DNA]</scope>
    <source>
        <strain evidence="9 10">FSL R5-0378</strain>
    </source>
</reference>
<name>A0A1R1ECD9_9BACL</name>
<dbReference type="SUPFAM" id="SSF161098">
    <property type="entry name" value="MetI-like"/>
    <property type="match status" value="1"/>
</dbReference>
<dbReference type="Proteomes" id="UP000187172">
    <property type="component" value="Unassembled WGS sequence"/>
</dbReference>
<protein>
    <submittedName>
        <fullName evidence="9">Sugar ABC transporter permease</fullName>
    </submittedName>
</protein>
<dbReference type="GO" id="GO:0055085">
    <property type="term" value="P:transmembrane transport"/>
    <property type="evidence" value="ECO:0007669"/>
    <property type="project" value="InterPro"/>
</dbReference>
<feature type="transmembrane region" description="Helical" evidence="7">
    <location>
        <begin position="111"/>
        <end position="135"/>
    </location>
</feature>
<keyword evidence="10" id="KW-1185">Reference proteome</keyword>
<comment type="caution">
    <text evidence="9">The sequence shown here is derived from an EMBL/GenBank/DDBJ whole genome shotgun (WGS) entry which is preliminary data.</text>
</comment>
<dbReference type="InterPro" id="IPR000515">
    <property type="entry name" value="MetI-like"/>
</dbReference>
<feature type="transmembrane region" description="Helical" evidence="7">
    <location>
        <begin position="147"/>
        <end position="166"/>
    </location>
</feature>
<dbReference type="STRING" id="297318.BK138_30105"/>
<keyword evidence="4 7" id="KW-0812">Transmembrane</keyword>
<evidence type="ECO:0000256" key="1">
    <source>
        <dbReference type="ARBA" id="ARBA00004651"/>
    </source>
</evidence>
<evidence type="ECO:0000256" key="7">
    <source>
        <dbReference type="RuleBase" id="RU363032"/>
    </source>
</evidence>
<evidence type="ECO:0000256" key="2">
    <source>
        <dbReference type="ARBA" id="ARBA00022448"/>
    </source>
</evidence>